<dbReference type="CDD" id="cd07762">
    <property type="entry name" value="CYTH-like_Pase_1"/>
    <property type="match status" value="1"/>
</dbReference>
<dbReference type="Pfam" id="PF01928">
    <property type="entry name" value="CYTH"/>
    <property type="match status" value="1"/>
</dbReference>
<evidence type="ECO:0000313" key="2">
    <source>
        <dbReference type="EMBL" id="MBS4193657.1"/>
    </source>
</evidence>
<dbReference type="RefSeq" id="WP_213122950.1">
    <property type="nucleotide sequence ID" value="NZ_JAGYPG010000001.1"/>
</dbReference>
<dbReference type="InterPro" id="IPR033469">
    <property type="entry name" value="CYTH-like_dom_sf"/>
</dbReference>
<dbReference type="PROSITE" id="PS51707">
    <property type="entry name" value="CYTH"/>
    <property type="match status" value="1"/>
</dbReference>
<evidence type="ECO:0000259" key="1">
    <source>
        <dbReference type="PROSITE" id="PS51707"/>
    </source>
</evidence>
<sequence>MSRNIEIEFKNIVTEAEFQLLLKAFHISKEMFFSQTNHYFDTKDFALKKLNAALRIRSLPEKYEITLKKPLEDGLLEINDYITEAEAKAFINDALLPNGEVKDEIQKMNIPIDKFILFGTLRTDRSEVEYEKGLLVFDHSFYLGKEDFEIEYETQNREKGEKIFYHLLKKFNIEIRNADNKISRLYHAL</sequence>
<comment type="caution">
    <text evidence="2">The sequence shown here is derived from an EMBL/GenBank/DDBJ whole genome shotgun (WGS) entry which is preliminary data.</text>
</comment>
<dbReference type="SMART" id="SM01118">
    <property type="entry name" value="CYTH"/>
    <property type="match status" value="1"/>
</dbReference>
<evidence type="ECO:0000313" key="3">
    <source>
        <dbReference type="Proteomes" id="UP000681414"/>
    </source>
</evidence>
<dbReference type="Gene3D" id="2.40.320.10">
    <property type="entry name" value="Hypothetical Protein Pfu-838710-001"/>
    <property type="match status" value="1"/>
</dbReference>
<dbReference type="PIRSF" id="PIRSF012526">
    <property type="entry name" value="CYTH_UCP012526"/>
    <property type="match status" value="1"/>
</dbReference>
<proteinExistence type="predicted"/>
<reference evidence="2 3" key="1">
    <citation type="submission" date="2021-05" db="EMBL/GenBank/DDBJ databases">
        <title>Novel Bacillus species.</title>
        <authorList>
            <person name="Liu G."/>
        </authorList>
    </citation>
    <scope>NUCLEOTIDE SEQUENCE [LARGE SCALE GENOMIC DNA]</scope>
    <source>
        <strain evidence="3">FJAT-49780</strain>
    </source>
</reference>
<dbReference type="InterPro" id="IPR023577">
    <property type="entry name" value="CYTH_domain"/>
</dbReference>
<keyword evidence="3" id="KW-1185">Reference proteome</keyword>
<dbReference type="InterPro" id="IPR009195">
    <property type="entry name" value="Uncharacterised_YjbK"/>
</dbReference>
<dbReference type="EMBL" id="JAGYPG010000001">
    <property type="protein sequence ID" value="MBS4193657.1"/>
    <property type="molecule type" value="Genomic_DNA"/>
</dbReference>
<organism evidence="2 3">
    <name type="scientific">Lederbergia citri</name>
    <dbReference type="NCBI Taxonomy" id="2833580"/>
    <lineage>
        <taxon>Bacteria</taxon>
        <taxon>Bacillati</taxon>
        <taxon>Bacillota</taxon>
        <taxon>Bacilli</taxon>
        <taxon>Bacillales</taxon>
        <taxon>Bacillaceae</taxon>
        <taxon>Lederbergia</taxon>
    </lineage>
</organism>
<accession>A0A942TC90</accession>
<feature type="domain" description="CYTH" evidence="1">
    <location>
        <begin position="4"/>
        <end position="189"/>
    </location>
</feature>
<protein>
    <submittedName>
        <fullName evidence="2">CYTH domain-containing protein</fullName>
    </submittedName>
</protein>
<name>A0A942TC90_9BACI</name>
<gene>
    <name evidence="2" type="ORF">KHA97_01055</name>
</gene>
<dbReference type="AlphaFoldDB" id="A0A942TC90"/>
<dbReference type="SUPFAM" id="SSF55154">
    <property type="entry name" value="CYTH-like phosphatases"/>
    <property type="match status" value="1"/>
</dbReference>
<dbReference type="Proteomes" id="UP000681414">
    <property type="component" value="Unassembled WGS sequence"/>
</dbReference>